<sequence length="135" mass="14185">MASVVEDERVECTVTVCRDCCCGSPAKHPGVDHDGQIERLRAALGPEHRVRTSLCLDVCAQANVLVVQPTPEARRAGARPVWFGLVLDDLVLDDIAGWVKAGGPGRAELSAVLELSVITPPAPERPGTDGVGNPG</sequence>
<evidence type="ECO:0000313" key="1">
    <source>
        <dbReference type="EMBL" id="GID69671.1"/>
    </source>
</evidence>
<gene>
    <name evidence="1" type="ORF">Acy02nite_75520</name>
</gene>
<proteinExistence type="predicted"/>
<reference evidence="1" key="1">
    <citation type="submission" date="2021-01" db="EMBL/GenBank/DDBJ databases">
        <title>Whole genome shotgun sequence of Actinoplanes cyaneus NBRC 14990.</title>
        <authorList>
            <person name="Komaki H."/>
            <person name="Tamura T."/>
        </authorList>
    </citation>
    <scope>NUCLEOTIDE SEQUENCE</scope>
    <source>
        <strain evidence="1">NBRC 14990</strain>
    </source>
</reference>
<dbReference type="AlphaFoldDB" id="A0A919IRF6"/>
<dbReference type="Proteomes" id="UP000619479">
    <property type="component" value="Unassembled WGS sequence"/>
</dbReference>
<name>A0A919IRF6_9ACTN</name>
<organism evidence="1 2">
    <name type="scientific">Actinoplanes cyaneus</name>
    <dbReference type="NCBI Taxonomy" id="52696"/>
    <lineage>
        <taxon>Bacteria</taxon>
        <taxon>Bacillati</taxon>
        <taxon>Actinomycetota</taxon>
        <taxon>Actinomycetes</taxon>
        <taxon>Micromonosporales</taxon>
        <taxon>Micromonosporaceae</taxon>
        <taxon>Actinoplanes</taxon>
    </lineage>
</organism>
<dbReference type="EMBL" id="BOMH01000065">
    <property type="protein sequence ID" value="GID69671.1"/>
    <property type="molecule type" value="Genomic_DNA"/>
</dbReference>
<protein>
    <recommendedName>
        <fullName evidence="3">(2Fe-2S) ferredoxin domain-containing protein</fullName>
    </recommendedName>
</protein>
<comment type="caution">
    <text evidence="1">The sequence shown here is derived from an EMBL/GenBank/DDBJ whole genome shotgun (WGS) entry which is preliminary data.</text>
</comment>
<evidence type="ECO:0008006" key="3">
    <source>
        <dbReference type="Google" id="ProtNLM"/>
    </source>
</evidence>
<accession>A0A919IRF6</accession>
<evidence type="ECO:0000313" key="2">
    <source>
        <dbReference type="Proteomes" id="UP000619479"/>
    </source>
</evidence>
<keyword evidence="2" id="KW-1185">Reference proteome</keyword>